<feature type="chain" id="PRO_5016001379" evidence="1">
    <location>
        <begin position="23"/>
        <end position="786"/>
    </location>
</feature>
<keyword evidence="3" id="KW-1185">Reference proteome</keyword>
<organism evidence="2 3">
    <name type="scientific">Winogradskyella epiphytica</name>
    <dbReference type="NCBI Taxonomy" id="262005"/>
    <lineage>
        <taxon>Bacteria</taxon>
        <taxon>Pseudomonadati</taxon>
        <taxon>Bacteroidota</taxon>
        <taxon>Flavobacteriia</taxon>
        <taxon>Flavobacteriales</taxon>
        <taxon>Flavobacteriaceae</taxon>
        <taxon>Winogradskyella</taxon>
    </lineage>
</organism>
<dbReference type="SUPFAM" id="SSF82185">
    <property type="entry name" value="Histone H3 K4-specific methyltransferase SET7/9 N-terminal domain"/>
    <property type="match status" value="4"/>
</dbReference>
<evidence type="ECO:0000256" key="1">
    <source>
        <dbReference type="SAM" id="SignalP"/>
    </source>
</evidence>
<comment type="caution">
    <text evidence="2">The sequence shown here is derived from an EMBL/GenBank/DDBJ whole genome shotgun (WGS) entry which is preliminary data.</text>
</comment>
<evidence type="ECO:0000313" key="2">
    <source>
        <dbReference type="EMBL" id="PYE78476.1"/>
    </source>
</evidence>
<dbReference type="AlphaFoldDB" id="A0A2V4WSV9"/>
<dbReference type="EMBL" id="QJTD01000033">
    <property type="protein sequence ID" value="PYE78476.1"/>
    <property type="molecule type" value="Genomic_DNA"/>
</dbReference>
<accession>A0A2V4WSV9</accession>
<gene>
    <name evidence="2" type="ORF">DFQ11_1331</name>
</gene>
<dbReference type="OrthoDB" id="671157at2"/>
<reference evidence="2 3" key="1">
    <citation type="submission" date="2018-06" db="EMBL/GenBank/DDBJ databases">
        <title>Genomic Encyclopedia of Type Strains, Phase III (KMG-III): the genomes of soil and plant-associated and newly described type strains.</title>
        <authorList>
            <person name="Whitman W."/>
        </authorList>
    </citation>
    <scope>NUCLEOTIDE SEQUENCE [LARGE SCALE GENOMIC DNA]</scope>
    <source>
        <strain evidence="2 3">CECT 7945</strain>
    </source>
</reference>
<dbReference type="RefSeq" id="WP_110476671.1">
    <property type="nucleotide sequence ID" value="NZ_BMWQ01000032.1"/>
</dbReference>
<dbReference type="Gene3D" id="3.90.930.1">
    <property type="match status" value="1"/>
</dbReference>
<dbReference type="Proteomes" id="UP000248054">
    <property type="component" value="Unassembled WGS sequence"/>
</dbReference>
<keyword evidence="1" id="KW-0732">Signal</keyword>
<proteinExistence type="predicted"/>
<name>A0A2V4WSV9_9FLAO</name>
<sequence>MNNNILKTLLLLLPFISQISFGQRLTLNDIENICNKSNWESVNQFLMNKNWEYYESEKGNSEKYSTITWSYEKTYGDKASAWFYLYTYEGFPNKLSYSVFNKPSYSAIQNSLNSKGYKLQNSEIENNELISTYANSKFILKITTEKREKDSYSSFDESITAYRFLLIKKSSIYDPDNGKKVDYYYGNTKQAEYTKVNGEINGALKVYYENGKLKKTGYYKNGLADGNFVEYDEEGNKTFEYYQRNDKKNGKLTAYEDNKISYSTHYKDDIQNGERTEYYYDDESGRLYLKVIGTLLNGEKEGNWSLIFIDKEKGERVLTKTNYSKGLKNGYSQDIKGDSLIIANYTNGKLDGNYKVYLDVTRTVFGGVIETDVSKLFLISEGKYQNDKKTDYWKNYSLTKSLSSEGNYLNDEKTGEWKNYYSKYTNDDKPTHYSEKLYLIENYRKGKLNGLSTRFSYLNKEKYKCSELDENNKPKDSCTRMVYQKVLQKSNYKNNKLNGAFELRDSLDILVAKGNFANDQKIGNWFHRYEDEDYDGNPYFYFMEGSYEDDEREGEWIYYYKKGEINKTINYSNGQFDGKFTEWNKQKKPKEIKRFDDGKFKELVVYDSIGQQPERKFEIFDEYSNRYKCRFTQYFPSGKISQVYWLKKENEISHNWFEISFLLKLKDNDKSTIYKDGEYKNYDINNRPLIIGEYFEESKIGDWVYYYYPQKVKIEIEYDDNRVISEKYLDLNDAIFSGEFSYINEEDNIKEIRKIKNGLRNGNTEFIDINTGKRIKKVKYKDGKIK</sequence>
<protein>
    <submittedName>
        <fullName evidence="2">Antitoxin component YwqK of YwqJK toxin-antitoxin module</fullName>
    </submittedName>
</protein>
<evidence type="ECO:0000313" key="3">
    <source>
        <dbReference type="Proteomes" id="UP000248054"/>
    </source>
</evidence>
<dbReference type="Gene3D" id="2.20.110.10">
    <property type="entry name" value="Histone H3 K4-specific methyltransferase SET7/9 N-terminal domain"/>
    <property type="match status" value="2"/>
</dbReference>
<feature type="signal peptide" evidence="1">
    <location>
        <begin position="1"/>
        <end position="22"/>
    </location>
</feature>